<evidence type="ECO:0000313" key="9">
    <source>
        <dbReference type="Proteomes" id="UP000789508"/>
    </source>
</evidence>
<dbReference type="SUPFAM" id="SSF47384">
    <property type="entry name" value="Homodimeric domain of signal transducing histidine kinase"/>
    <property type="match status" value="1"/>
</dbReference>
<feature type="region of interest" description="Disordered" evidence="3">
    <location>
        <begin position="1322"/>
        <end position="1383"/>
    </location>
</feature>
<dbReference type="SUPFAM" id="SSF52172">
    <property type="entry name" value="CheY-like"/>
    <property type="match status" value="1"/>
</dbReference>
<evidence type="ECO:0000259" key="6">
    <source>
        <dbReference type="PROSITE" id="PS50112"/>
    </source>
</evidence>
<organism evidence="8 9">
    <name type="scientific">Ambispora leptoticha</name>
    <dbReference type="NCBI Taxonomy" id="144679"/>
    <lineage>
        <taxon>Eukaryota</taxon>
        <taxon>Fungi</taxon>
        <taxon>Fungi incertae sedis</taxon>
        <taxon>Mucoromycota</taxon>
        <taxon>Glomeromycotina</taxon>
        <taxon>Glomeromycetes</taxon>
        <taxon>Archaeosporales</taxon>
        <taxon>Ambisporaceae</taxon>
        <taxon>Ambispora</taxon>
    </lineage>
</organism>
<dbReference type="InterPro" id="IPR011006">
    <property type="entry name" value="CheY-like_superfamily"/>
</dbReference>
<feature type="compositionally biased region" description="Polar residues" evidence="3">
    <location>
        <begin position="661"/>
        <end position="670"/>
    </location>
</feature>
<dbReference type="InterPro" id="IPR004358">
    <property type="entry name" value="Sig_transdc_His_kin-like_C"/>
</dbReference>
<dbReference type="PROSITE" id="PS50110">
    <property type="entry name" value="RESPONSE_REGULATORY"/>
    <property type="match status" value="1"/>
</dbReference>
<feature type="domain" description="Response regulatory" evidence="5">
    <location>
        <begin position="1556"/>
        <end position="1681"/>
    </location>
</feature>
<feature type="compositionally biased region" description="Pro residues" evidence="3">
    <location>
        <begin position="236"/>
        <end position="250"/>
    </location>
</feature>
<dbReference type="InterPro" id="IPR013655">
    <property type="entry name" value="PAS_fold_3"/>
</dbReference>
<dbReference type="CDD" id="cd00082">
    <property type="entry name" value="HisKA"/>
    <property type="match status" value="1"/>
</dbReference>
<dbReference type="Pfam" id="PF02518">
    <property type="entry name" value="HATPase_c"/>
    <property type="match status" value="1"/>
</dbReference>
<feature type="region of interest" description="Disordered" evidence="3">
    <location>
        <begin position="421"/>
        <end position="440"/>
    </location>
</feature>
<feature type="compositionally biased region" description="Polar residues" evidence="3">
    <location>
        <begin position="211"/>
        <end position="224"/>
    </location>
</feature>
<dbReference type="PANTHER" id="PTHR45339:SF5">
    <property type="entry name" value="HISTIDINE KINASE"/>
    <property type="match status" value="1"/>
</dbReference>
<dbReference type="InterPro" id="IPR003594">
    <property type="entry name" value="HATPase_dom"/>
</dbReference>
<dbReference type="SMART" id="SM00086">
    <property type="entry name" value="PAC"/>
    <property type="match status" value="2"/>
</dbReference>
<dbReference type="PROSITE" id="PS50109">
    <property type="entry name" value="HIS_KIN"/>
    <property type="match status" value="1"/>
</dbReference>
<dbReference type="Pfam" id="PF13426">
    <property type="entry name" value="PAS_9"/>
    <property type="match status" value="1"/>
</dbReference>
<dbReference type="OrthoDB" id="303614at2759"/>
<dbReference type="FunFam" id="3.30.450.20:FF:000099">
    <property type="entry name" value="Sensory box sensor histidine kinase"/>
    <property type="match status" value="1"/>
</dbReference>
<feature type="domain" description="PAC" evidence="7">
    <location>
        <begin position="826"/>
        <end position="878"/>
    </location>
</feature>
<feature type="domain" description="PAS" evidence="6">
    <location>
        <begin position="885"/>
        <end position="942"/>
    </location>
</feature>
<dbReference type="CDD" id="cd17546">
    <property type="entry name" value="REC_hyHK_CKI1_RcsC-like"/>
    <property type="match status" value="1"/>
</dbReference>
<comment type="caution">
    <text evidence="8">The sequence shown here is derived from an EMBL/GenBank/DDBJ whole genome shotgun (WGS) entry which is preliminary data.</text>
</comment>
<dbReference type="SUPFAM" id="SSF55874">
    <property type="entry name" value="ATPase domain of HSP90 chaperone/DNA topoisomerase II/histidine kinase"/>
    <property type="match status" value="1"/>
</dbReference>
<evidence type="ECO:0000313" key="8">
    <source>
        <dbReference type="EMBL" id="CAG8517827.1"/>
    </source>
</evidence>
<feature type="compositionally biased region" description="Low complexity" evidence="3">
    <location>
        <begin position="7"/>
        <end position="26"/>
    </location>
</feature>
<dbReference type="InterPro" id="IPR000700">
    <property type="entry name" value="PAS-assoc_C"/>
</dbReference>
<evidence type="ECO:0000256" key="2">
    <source>
        <dbReference type="PROSITE-ProRule" id="PRU00169"/>
    </source>
</evidence>
<feature type="compositionally biased region" description="Low complexity" evidence="3">
    <location>
        <begin position="728"/>
        <end position="737"/>
    </location>
</feature>
<feature type="compositionally biased region" description="Polar residues" evidence="3">
    <location>
        <begin position="1348"/>
        <end position="1375"/>
    </location>
</feature>
<dbReference type="PRINTS" id="PR00344">
    <property type="entry name" value="BCTRLSENSOR"/>
</dbReference>
<feature type="compositionally biased region" description="Low complexity" evidence="3">
    <location>
        <begin position="102"/>
        <end position="132"/>
    </location>
</feature>
<feature type="domain" description="PAC" evidence="7">
    <location>
        <begin position="961"/>
        <end position="1012"/>
    </location>
</feature>
<feature type="region of interest" description="Disordered" evidence="3">
    <location>
        <begin position="651"/>
        <end position="672"/>
    </location>
</feature>
<dbReference type="GO" id="GO:0000155">
    <property type="term" value="F:phosphorelay sensor kinase activity"/>
    <property type="evidence" value="ECO:0007669"/>
    <property type="project" value="InterPro"/>
</dbReference>
<proteinExistence type="predicted"/>
<dbReference type="Gene3D" id="3.30.450.20">
    <property type="entry name" value="PAS domain"/>
    <property type="match status" value="2"/>
</dbReference>
<evidence type="ECO:0000259" key="7">
    <source>
        <dbReference type="PROSITE" id="PS50113"/>
    </source>
</evidence>
<feature type="compositionally biased region" description="Low complexity" evidence="3">
    <location>
        <begin position="1322"/>
        <end position="1336"/>
    </location>
</feature>
<dbReference type="SMART" id="SM00387">
    <property type="entry name" value="HATPase_c"/>
    <property type="match status" value="1"/>
</dbReference>
<dbReference type="InterPro" id="IPR001789">
    <property type="entry name" value="Sig_transdc_resp-reg_receiver"/>
</dbReference>
<dbReference type="InterPro" id="IPR036097">
    <property type="entry name" value="HisK_dim/P_sf"/>
</dbReference>
<gene>
    <name evidence="8" type="ORF">ALEPTO_LOCUS4307</name>
</gene>
<dbReference type="PANTHER" id="PTHR45339">
    <property type="entry name" value="HYBRID SIGNAL TRANSDUCTION HISTIDINE KINASE J"/>
    <property type="match status" value="1"/>
</dbReference>
<dbReference type="CDD" id="cd00130">
    <property type="entry name" value="PAS"/>
    <property type="match status" value="2"/>
</dbReference>
<feature type="non-terminal residue" evidence="8">
    <location>
        <position position="1"/>
    </location>
</feature>
<sequence length="1701" mass="190681">MTKDTRSFTTTNTTITKNSNNNSNGTSNLTGADTLLVSSATSIVATAVIINSVDNTRQQQTTSEQNMKPTQFVLHIPPTHTTITTSYHHQEFQHNYNHTSPQQQQAQVSGQEQEQNHNHQQQSLESSQQISSDNTPTKIIPVREQKARSFLKNTNRNSKTHNAHNRNSIPLEKQQQQQRQEHSRSEQLYQKELQRQQQQQLVSKEKDQQRKPTLSKASSESHISQKIIETDLQSPVQPPDPHLQQNPPPQHQQVPPQQAPNFPSPNLYRISLQLTTELDIRKWWDNVIETFVTSYHASRILLSVPHDLTDTINTPWGVKAIYNRDNCHSNGGGNAGHSDNVTDSTSNSSNDHGHLVFDKLKSFECDVEPLLDNKGILRILQRGKIIVVSREYQQPEEEKLWNSTNSPQKQQEEEMVAAFPVSRGPNSSRGLNGSRGTNCDRGGGTASIISNSISSSLPRVLDTPCLVDLEEGHNSYFLYERNMHHLKNHHNYPHHVEPRQHCDYEEFEQQQPSPWSQSPAPSPVVTDPNINPFFQSMPVIDDEAFNPSSASPLTHPSPNFTYPVGTNNNVYSIVHIPLIHPTTAKNVAPTNALHSPVPIAILSFLSGVVPYPSNLIRSLHALSPYLATTFSMATIHQQTLRELTLRASYPRVGRKQHRHSNSMNHNQQTHSLDRIEYIDSASSDEYSTTSSSSSRWEYATVFSTRFGQSPGTDKEDPFGQEPPLDNISSKAAATSSSSKERKPRNQDLVVPNTKLLRLILDVMPNAVYTCSRINGDCTWVNNRMIQYCGNRIEDMLGYGWFDTVHPDDKTRVWEMWTTAFSRGEGFSAQYRIRRFDGHYRWFLGRAGPLRDARGVVIHWFGTCTDVHDQKQAEEQQARQLHVEANEKKYRQLAEAIPQIVFTATPRDGITYVNEKWTTYSGLTFEQSQNLGFLSHVHPDDRSKCLLPDVESDDDSHGEVRHQEEVRLMSSDGTFKWFLVKCISIESSEQGRKWFGTCTDINDHKLLEHKLKEAHDAAQKSTESKTRFLSNMSHEIRTPLIGITGMINFMLDTPLTVEQLDYAHTIQQSADALLLVINDILDLSKVEAGMMKLEMEPFSVHTMIEDANELLSTLAIQKGLELSFIVEDDVPDVICGDRIRLRQVLLNVIGNAIKFTSDGEVFSRCSVQQSDAENREVVLLFEVVDTGPGFDSEEESVMFKPFSQVDTSSTRKYGGSGLGLVISRQLIELHGGKMYCKSRKGEGSVFYFSARFNVPNDSTSPRPQTPTSEVSNSPFFRYSKASVESSSYTNKGVHIGSAHNEPPLSSNSVSSMFNSYSFPVSLNDSGSNNSSNGRSTSPYPNTPKAGSENEGSSIPMSPPNSSRPITPTSGSGSRPATPTIKPRKPIYIDLPRPACVLIIAELPYARKTLEHYVRSILPKTPTPEIDISIDYTDAFEILSQSDVKQYTHVFINLYLQPHIIALAGAIKNSPNLMQTVAVILTTPIQRAGVMEGAQNDLPPRVDFIFKPLNRSKMEGLFDDTTTVRENFLKRRNTHQIVASQKEIFKRMAEDVGGRGLRVLLVEDNFVNQKVIIRYLNKVGLDVSVANNGEKCLEIFFAHPPDYFALILCDLFMPVKDGYQTTKEIRAWEAANLNPNQRPIPIIAMSANVFSDVASKCDTAGFNTYVSKPINFATLSDAIRSALVSNDIVTQDNTTSSSSVSAK</sequence>
<dbReference type="Pfam" id="PF08447">
    <property type="entry name" value="PAS_3"/>
    <property type="match status" value="1"/>
</dbReference>
<dbReference type="SMART" id="SM00091">
    <property type="entry name" value="PAS"/>
    <property type="match status" value="2"/>
</dbReference>
<dbReference type="PROSITE" id="PS50112">
    <property type="entry name" value="PAS"/>
    <property type="match status" value="2"/>
</dbReference>
<evidence type="ECO:0000259" key="4">
    <source>
        <dbReference type="PROSITE" id="PS50109"/>
    </source>
</evidence>
<dbReference type="PROSITE" id="PS50113">
    <property type="entry name" value="PAC"/>
    <property type="match status" value="2"/>
</dbReference>
<feature type="compositionally biased region" description="Low complexity" evidence="3">
    <location>
        <begin position="251"/>
        <end position="260"/>
    </location>
</feature>
<feature type="modified residue" description="4-aspartylphosphate" evidence="2">
    <location>
        <position position="1608"/>
    </location>
</feature>
<dbReference type="InterPro" id="IPR001610">
    <property type="entry name" value="PAC"/>
</dbReference>
<evidence type="ECO:0000256" key="3">
    <source>
        <dbReference type="SAM" id="MobiDB-lite"/>
    </source>
</evidence>
<protein>
    <submittedName>
        <fullName evidence="8">5440_t:CDS:1</fullName>
    </submittedName>
</protein>
<dbReference type="InterPro" id="IPR000014">
    <property type="entry name" value="PAS"/>
</dbReference>
<feature type="domain" description="Histidine kinase" evidence="4">
    <location>
        <begin position="1030"/>
        <end position="1253"/>
    </location>
</feature>
<feature type="region of interest" description="Disordered" evidence="3">
    <location>
        <begin position="1"/>
        <end position="26"/>
    </location>
</feature>
<accession>A0A9N9A3I8</accession>
<dbReference type="InterPro" id="IPR003661">
    <property type="entry name" value="HisK_dim/P_dom"/>
</dbReference>
<evidence type="ECO:0000259" key="5">
    <source>
        <dbReference type="PROSITE" id="PS50110"/>
    </source>
</evidence>
<dbReference type="EMBL" id="CAJVPS010000973">
    <property type="protein sequence ID" value="CAG8517827.1"/>
    <property type="molecule type" value="Genomic_DNA"/>
</dbReference>
<dbReference type="SMART" id="SM00388">
    <property type="entry name" value="HisKA"/>
    <property type="match status" value="1"/>
</dbReference>
<dbReference type="Proteomes" id="UP000789508">
    <property type="component" value="Unassembled WGS sequence"/>
</dbReference>
<name>A0A9N9A3I8_9GLOM</name>
<reference evidence="8" key="1">
    <citation type="submission" date="2021-06" db="EMBL/GenBank/DDBJ databases">
        <authorList>
            <person name="Kallberg Y."/>
            <person name="Tangrot J."/>
            <person name="Rosling A."/>
        </authorList>
    </citation>
    <scope>NUCLEOTIDE SEQUENCE</scope>
    <source>
        <strain evidence="8">FL130A</strain>
    </source>
</reference>
<dbReference type="NCBIfam" id="TIGR00229">
    <property type="entry name" value="sensory_box"/>
    <property type="match status" value="2"/>
</dbReference>
<dbReference type="Gene3D" id="1.10.287.130">
    <property type="match status" value="1"/>
</dbReference>
<dbReference type="InterPro" id="IPR036890">
    <property type="entry name" value="HATPase_C_sf"/>
</dbReference>
<feature type="region of interest" description="Disordered" evidence="3">
    <location>
        <begin position="96"/>
        <end position="137"/>
    </location>
</feature>
<dbReference type="SMART" id="SM00448">
    <property type="entry name" value="REC"/>
    <property type="match status" value="1"/>
</dbReference>
<dbReference type="FunFam" id="3.30.565.10:FF:000010">
    <property type="entry name" value="Sensor histidine kinase RcsC"/>
    <property type="match status" value="1"/>
</dbReference>
<dbReference type="CDD" id="cd16922">
    <property type="entry name" value="HATPase_EvgS-ArcB-TorS-like"/>
    <property type="match status" value="1"/>
</dbReference>
<feature type="region of interest" description="Disordered" evidence="3">
    <location>
        <begin position="150"/>
        <end position="265"/>
    </location>
</feature>
<dbReference type="Pfam" id="PF00072">
    <property type="entry name" value="Response_reg"/>
    <property type="match status" value="1"/>
</dbReference>
<feature type="compositionally biased region" description="Low complexity" evidence="3">
    <location>
        <begin position="186"/>
        <end position="202"/>
    </location>
</feature>
<keyword evidence="1 2" id="KW-0597">Phosphoprotein</keyword>
<feature type="domain" description="PAS" evidence="6">
    <location>
        <begin position="752"/>
        <end position="823"/>
    </location>
</feature>
<dbReference type="InterPro" id="IPR005467">
    <property type="entry name" value="His_kinase_dom"/>
</dbReference>
<dbReference type="Gene3D" id="3.30.565.10">
    <property type="entry name" value="Histidine kinase-like ATPase, C-terminal domain"/>
    <property type="match status" value="1"/>
</dbReference>
<feature type="region of interest" description="Disordered" evidence="3">
    <location>
        <begin position="707"/>
        <end position="747"/>
    </location>
</feature>
<evidence type="ECO:0000256" key="1">
    <source>
        <dbReference type="ARBA" id="ARBA00022553"/>
    </source>
</evidence>
<dbReference type="InterPro" id="IPR035965">
    <property type="entry name" value="PAS-like_dom_sf"/>
</dbReference>
<dbReference type="Gene3D" id="3.40.50.2300">
    <property type="match status" value="1"/>
</dbReference>
<dbReference type="Pfam" id="PF00512">
    <property type="entry name" value="HisKA"/>
    <property type="match status" value="1"/>
</dbReference>
<keyword evidence="9" id="KW-1185">Reference proteome</keyword>
<feature type="compositionally biased region" description="Polar residues" evidence="3">
    <location>
        <begin position="424"/>
        <end position="437"/>
    </location>
</feature>
<dbReference type="SUPFAM" id="SSF55785">
    <property type="entry name" value="PYP-like sensor domain (PAS domain)"/>
    <property type="match status" value="2"/>
</dbReference>